<dbReference type="Gene3D" id="2.150.10.10">
    <property type="entry name" value="Serralysin-like metalloprotease, C-terminal"/>
    <property type="match status" value="16"/>
</dbReference>
<dbReference type="NCBIfam" id="TIGR03661">
    <property type="entry name" value="T1SS_VCA0849"/>
    <property type="match status" value="2"/>
</dbReference>
<dbReference type="Pfam" id="PF13205">
    <property type="entry name" value="Big_5"/>
    <property type="match status" value="1"/>
</dbReference>
<dbReference type="InterPro" id="IPR025282">
    <property type="entry name" value="DUF4214"/>
</dbReference>
<feature type="region of interest" description="Disordered" evidence="9">
    <location>
        <begin position="1815"/>
        <end position="1834"/>
    </location>
</feature>
<sequence>MTNHPEDLPAHTSGYGTMSGSSGDVADTTPPTLVSGPADGHDASADLVFTFSEPVKLGSGTLVIWTNMGTQYSAAVAGNPHLTVSGNTIVFNPPAALELKANHCIQFTQGAILDLAGNALSGSNGVLVYFTTGISTTPVNRTGTAGRDILHGSDFADTLLGAGGEDDLYGYGGDDILDGGEGKGSDWFASDYISGGSGNDTLYGNDGYDYLLGGDGNDKVYGGDDADRLFGGAGDDLLDGGSGNDELKDDAGENVLLGGGGDDWLVASSASTGRLDGGEGNDRLAAYSGADISGGNGNDQLVLTLAGGASVSAVDAGAGDDAIELVFNHPAGAQVSLTGGIGTDTYALRVTAMAADATTRVRIADFTAGASGDRIDLFPILGTGYNGNPFGNGLLRLVAEGGATLLQLRTAEGSYQTLVELAGIAPASLARANFTGDIDPAGSQTGLAIGGTDGWDALAGTVMNDTIDGYSGSDQLHGNGGDDLLRGGEHQDTLVGGTGNDILLGGNGDDWLDERSDPTGNDRLEGGAGNDTLLTASSGTNLLDGGAGDDMLSAGNGADTLLGGDGNDTLTVAAAGNGAARTVSLQGGAGNDLLKLGAMSGAAVVSAQGGAGADTFAVLALGARARVTDFNAGEGDRLDLRALLPASLEDNPFGPAGYLKAEQVGSDTLVYIDSDGAAGNAHQFQLAVTLAGVSPTALSRASLTGGYDRLGSEVGFTIVGTSKDETLQGEDMDDTIRGNGGDDTLFGGKGNDLLEAGDTLGYGARLIGGTGNDTLRGGAGRDDLEGETGNDTLEGGAGEDQLDGGAGDDLLRGGDGNDWLDDVSGNNVFEGGNGNDTIRTSTFYDTEVLTPFFISVDGGAGDDKIQASLDTDTVLGGTGNDNIVVTGSGKDVTGQPAMRIDAGAGDDIIGIETWNATTRSVEAAGGAGRDTYLFLQGDPRLVLTITDFGAGAGGDVLDIFSLLDYVDNSGNPFGAMNKLRLQQRGSDTVLQRESDTAAVAWQDAAILRNVALSALTADNFTDGARPDGSSIGYERSGTADYERMVGGRLDDTLRGAGGDDRLYGGAGADSLYGDAGSDQLDGDAGDDRLFGGADSDSLVDDEGNNLLDGGDGNDTLATSSSAGGQLLGGAGNDRLYTRGAGGNLVLDGGMGNDEIELGYSSSTITANAVIRGGEGNDLITADLSGTQKVVALAEGGAGQDTYRILGASRQGPLTILDFQTGEGGDLVELLRMINYVDGPNPFSAGNGMRMEQRGADAVLQVRVLEAGQTVYRDVVVFAGIDKSAIGAANIVWGFNPDGTNSGRTITGTSAADQLLGGWLDDSMMGGDGADTLMGQAGDDHLMGGGGNDLLLGDTSSPNPPGSDSSAFTGNDHLEGGAGDDQLISTRGNDVLRGGDGNDSLLLEFSYYPVTSRYRVEMHGDAGDDLLRVKPTLDTPFDIEMEGGAGKDTYSFYWMPTQGSLTITDFQVGVGGDVLDAFGLERLVDIGETSPFATGQYRFVQRGADAVLQIDAGSGHLDFVTLKNVDRTQLVSANMMHGLDPTGSTTGLTWTGTAADEMKTGEWLDDVLRGGGGNDTLQGSRGNDLLDGGDGNDSLYDSYGKDTLLGGAGNDILRGSGDDLLRGGDGNDDLMVFARGATLDGGDGDDRLWLRGDDTDPLTATLIATMLGGAGDDVFEVDSYVDASIANATGGAGRDTFEAGSHYTVTDFQPGVGGDRISVGMLINWSIHNPFAFNVMRLVQDGADTRLVFDRDGNDIGNYYVAKTVMTLVGVNAASITVDNILEKFSPQPGTPVTPPPPPPPPPPPVVTAPPVISVGGTGSETLTGGTGNDRLDGGAGNDVLVGGAGSDTLIGGAGLDSARYGGAASNYTVVRTADGFKVSDKRTTGGDGSDTLQGVERITFADGAMALDIDGVAGQAFRIYRAAFDRTPDLGGMGFWLASMDKGATVYDLAVGFVASKEFADLYGAAPTNAELVTRLYTNILHRAPEAAGYAYWLDILDSKKADLVGVLALISESGENVEGVAELIANGIPFTPYG</sequence>
<dbReference type="PRINTS" id="PR01488">
    <property type="entry name" value="RTXTOXINA"/>
</dbReference>
<dbReference type="InterPro" id="IPR038255">
    <property type="entry name" value="PBS_linker_sf"/>
</dbReference>
<dbReference type="GO" id="GO:0016020">
    <property type="term" value="C:membrane"/>
    <property type="evidence" value="ECO:0007669"/>
    <property type="project" value="UniProtKB-SubCell"/>
</dbReference>
<dbReference type="EMBL" id="JABAIV010000002">
    <property type="protein sequence ID" value="NNG23159.1"/>
    <property type="molecule type" value="Genomic_DNA"/>
</dbReference>
<keyword evidence="8" id="KW-0472">Membrane</keyword>
<evidence type="ECO:0000313" key="13">
    <source>
        <dbReference type="Proteomes" id="UP000533905"/>
    </source>
</evidence>
<dbReference type="Pfam" id="PF13946">
    <property type="entry name" value="DUF4214"/>
    <property type="match status" value="1"/>
</dbReference>
<dbReference type="RefSeq" id="WP_171083353.1">
    <property type="nucleotide sequence ID" value="NZ_JABAIV010000002.1"/>
</dbReference>
<comment type="subcellular location">
    <subcellularLocation>
        <location evidence="1">Membrane</location>
    </subcellularLocation>
    <subcellularLocation>
        <location evidence="2">Secreted</location>
    </subcellularLocation>
</comment>
<dbReference type="GO" id="GO:0005509">
    <property type="term" value="F:calcium ion binding"/>
    <property type="evidence" value="ECO:0007669"/>
    <property type="project" value="InterPro"/>
</dbReference>
<evidence type="ECO:0000313" key="12">
    <source>
        <dbReference type="EMBL" id="NNG23159.1"/>
    </source>
</evidence>
<dbReference type="InterPro" id="IPR050557">
    <property type="entry name" value="RTX_toxin/Mannuronan_C5-epim"/>
</dbReference>
<keyword evidence="3" id="KW-0964">Secreted</keyword>
<feature type="compositionally biased region" description="Low complexity" evidence="9">
    <location>
        <begin position="1104"/>
        <end position="1124"/>
    </location>
</feature>
<dbReference type="Pfam" id="PF00353">
    <property type="entry name" value="HemolysinCabind"/>
    <property type="match status" value="18"/>
</dbReference>
<comment type="caution">
    <text evidence="12">The sequence shown here is derived from an EMBL/GenBank/DDBJ whole genome shotgun (WGS) entry which is preliminary data.</text>
</comment>
<feature type="compositionally biased region" description="Low complexity" evidence="9">
    <location>
        <begin position="12"/>
        <end position="23"/>
    </location>
</feature>
<dbReference type="InterPro" id="IPR018511">
    <property type="entry name" value="Hemolysin-typ_Ca-bd_CS"/>
</dbReference>
<dbReference type="GO" id="GO:0005576">
    <property type="term" value="C:extracellular region"/>
    <property type="evidence" value="ECO:0007669"/>
    <property type="project" value="UniProtKB-SubCell"/>
</dbReference>
<feature type="region of interest" description="Disordered" evidence="9">
    <location>
        <begin position="1343"/>
        <end position="1389"/>
    </location>
</feature>
<organism evidence="12 13">
    <name type="scientific">Telluria aromaticivorans</name>
    <dbReference type="NCBI Taxonomy" id="2725995"/>
    <lineage>
        <taxon>Bacteria</taxon>
        <taxon>Pseudomonadati</taxon>
        <taxon>Pseudomonadota</taxon>
        <taxon>Betaproteobacteria</taxon>
        <taxon>Burkholderiales</taxon>
        <taxon>Oxalobacteraceae</taxon>
        <taxon>Telluria group</taxon>
        <taxon>Telluria</taxon>
    </lineage>
</organism>
<keyword evidence="4" id="KW-0800">Toxin</keyword>
<gene>
    <name evidence="12" type="ORF">HGB41_09105</name>
</gene>
<feature type="region of interest" description="Disordered" evidence="9">
    <location>
        <begin position="505"/>
        <end position="531"/>
    </location>
</feature>
<dbReference type="SUPFAM" id="SSF51120">
    <property type="entry name" value="beta-Roll"/>
    <property type="match status" value="12"/>
</dbReference>
<evidence type="ECO:0000256" key="5">
    <source>
        <dbReference type="ARBA" id="ARBA00022729"/>
    </source>
</evidence>
<evidence type="ECO:0000259" key="10">
    <source>
        <dbReference type="Pfam" id="PF13205"/>
    </source>
</evidence>
<accession>A0A7Y2P0T3</accession>
<feature type="compositionally biased region" description="Basic and acidic residues" evidence="9">
    <location>
        <begin position="513"/>
        <end position="525"/>
    </location>
</feature>
<dbReference type="InterPro" id="IPR019960">
    <property type="entry name" value="T1SS_VCA0849"/>
</dbReference>
<evidence type="ECO:0000256" key="1">
    <source>
        <dbReference type="ARBA" id="ARBA00004370"/>
    </source>
</evidence>
<feature type="domain" description="SbsA Ig-like" evidence="10">
    <location>
        <begin position="27"/>
        <end position="132"/>
    </location>
</feature>
<feature type="region of interest" description="Disordered" evidence="9">
    <location>
        <begin position="1"/>
        <end position="39"/>
    </location>
</feature>
<protein>
    <submittedName>
        <fullName evidence="12">Type I secretion C-terminal target domain-containing protein</fullName>
    </submittedName>
</protein>
<evidence type="ECO:0000256" key="4">
    <source>
        <dbReference type="ARBA" id="ARBA00022656"/>
    </source>
</evidence>
<keyword evidence="6" id="KW-0677">Repeat</keyword>
<dbReference type="PANTHER" id="PTHR38340">
    <property type="entry name" value="S-LAYER PROTEIN"/>
    <property type="match status" value="1"/>
</dbReference>
<dbReference type="InterPro" id="IPR003995">
    <property type="entry name" value="RTX_toxin_determinant-A"/>
</dbReference>
<dbReference type="PROSITE" id="PS00330">
    <property type="entry name" value="HEMOLYSIN_CALCIUM"/>
    <property type="match status" value="14"/>
</dbReference>
<feature type="region of interest" description="Disordered" evidence="9">
    <location>
        <begin position="1074"/>
        <end position="1124"/>
    </location>
</feature>
<keyword evidence="7" id="KW-0843">Virulence</keyword>
<dbReference type="Proteomes" id="UP000533905">
    <property type="component" value="Unassembled WGS sequence"/>
</dbReference>
<dbReference type="GO" id="GO:0090729">
    <property type="term" value="F:toxin activity"/>
    <property type="evidence" value="ECO:0007669"/>
    <property type="project" value="UniProtKB-KW"/>
</dbReference>
<feature type="domain" description="DUF4214" evidence="11">
    <location>
        <begin position="1951"/>
        <end position="2019"/>
    </location>
</feature>
<dbReference type="PRINTS" id="PR00313">
    <property type="entry name" value="CABNDNGRPT"/>
</dbReference>
<evidence type="ECO:0000256" key="2">
    <source>
        <dbReference type="ARBA" id="ARBA00004613"/>
    </source>
</evidence>
<dbReference type="Gene3D" id="1.10.3130.20">
    <property type="entry name" value="Phycobilisome linker domain"/>
    <property type="match status" value="1"/>
</dbReference>
<evidence type="ECO:0000256" key="6">
    <source>
        <dbReference type="ARBA" id="ARBA00022737"/>
    </source>
</evidence>
<feature type="region of interest" description="Disordered" evidence="9">
    <location>
        <begin position="1785"/>
        <end position="1806"/>
    </location>
</feature>
<keyword evidence="5" id="KW-0732">Signal</keyword>
<evidence type="ECO:0000256" key="9">
    <source>
        <dbReference type="SAM" id="MobiDB-lite"/>
    </source>
</evidence>
<name>A0A7Y2P0T3_9BURK</name>
<feature type="region of interest" description="Disordered" evidence="9">
    <location>
        <begin position="773"/>
        <end position="816"/>
    </location>
</feature>
<proteinExistence type="predicted"/>
<feature type="compositionally biased region" description="Pro residues" evidence="9">
    <location>
        <begin position="1788"/>
        <end position="1806"/>
    </location>
</feature>
<reference evidence="12 13" key="1">
    <citation type="submission" date="2020-04" db="EMBL/GenBank/DDBJ databases">
        <title>Massilia sp. nov., a cold adapted bacteria isolated from Arctic soil.</title>
        <authorList>
            <person name="Son J."/>
            <person name="Ka J.-O."/>
        </authorList>
    </citation>
    <scope>NUCLEOTIDE SEQUENCE [LARGE SCALE GENOMIC DNA]</scope>
    <source>
        <strain evidence="12 13">ML15P13</strain>
    </source>
</reference>
<evidence type="ECO:0000256" key="3">
    <source>
        <dbReference type="ARBA" id="ARBA00022525"/>
    </source>
</evidence>
<evidence type="ECO:0000256" key="7">
    <source>
        <dbReference type="ARBA" id="ARBA00023026"/>
    </source>
</evidence>
<dbReference type="InterPro" id="IPR001343">
    <property type="entry name" value="Hemolysn_Ca-bd"/>
</dbReference>
<keyword evidence="13" id="KW-1185">Reference proteome</keyword>
<dbReference type="InterPro" id="IPR011049">
    <property type="entry name" value="Serralysin-like_metalloprot_C"/>
</dbReference>
<evidence type="ECO:0000256" key="8">
    <source>
        <dbReference type="ARBA" id="ARBA00023136"/>
    </source>
</evidence>
<dbReference type="PANTHER" id="PTHR38340:SF1">
    <property type="entry name" value="S-LAYER PROTEIN"/>
    <property type="match status" value="1"/>
</dbReference>
<dbReference type="InterPro" id="IPR032812">
    <property type="entry name" value="SbsA_Ig"/>
</dbReference>
<evidence type="ECO:0000259" key="11">
    <source>
        <dbReference type="Pfam" id="PF13946"/>
    </source>
</evidence>